<evidence type="ECO:0000259" key="1">
    <source>
        <dbReference type="PROSITE" id="PS51192"/>
    </source>
</evidence>
<proteinExistence type="predicted"/>
<accession>D3LC85</accession>
<evidence type="ECO:0000313" key="4">
    <source>
        <dbReference type="Proteomes" id="UP000003075"/>
    </source>
</evidence>
<dbReference type="Pfam" id="PF04851">
    <property type="entry name" value="ResIII"/>
    <property type="match status" value="1"/>
</dbReference>
<dbReference type="RefSeq" id="WP_002819768.1">
    <property type="nucleotide sequence ID" value="NZ_ACSE01000033.1"/>
</dbReference>
<dbReference type="GO" id="GO:0016787">
    <property type="term" value="F:hydrolase activity"/>
    <property type="evidence" value="ECO:0007669"/>
    <property type="project" value="InterPro"/>
</dbReference>
<dbReference type="GO" id="GO:0003677">
    <property type="term" value="F:DNA binding"/>
    <property type="evidence" value="ECO:0007669"/>
    <property type="project" value="InterPro"/>
</dbReference>
<dbReference type="OrthoDB" id="9758243at2"/>
<feature type="domain" description="Helicase ATP-binding" evidence="1">
    <location>
        <begin position="1"/>
        <end position="115"/>
    </location>
</feature>
<dbReference type="AlphaFoldDB" id="D3LC85"/>
<protein>
    <recommendedName>
        <fullName evidence="5">Helicase C-terminal domain-containing protein</fullName>
    </recommendedName>
</protein>
<name>D3LC85_OENOE</name>
<dbReference type="InterPro" id="IPR001650">
    <property type="entry name" value="Helicase_C-like"/>
</dbReference>
<dbReference type="GO" id="GO:0005829">
    <property type="term" value="C:cytosol"/>
    <property type="evidence" value="ECO:0007669"/>
    <property type="project" value="TreeGrafter"/>
</dbReference>
<dbReference type="InterPro" id="IPR050742">
    <property type="entry name" value="Helicase_Restrict-Modif_Enz"/>
</dbReference>
<dbReference type="PANTHER" id="PTHR47396:SF1">
    <property type="entry name" value="ATP-DEPENDENT HELICASE IRC3-RELATED"/>
    <property type="match status" value="1"/>
</dbReference>
<dbReference type="SUPFAM" id="SSF52540">
    <property type="entry name" value="P-loop containing nucleoside triphosphate hydrolases"/>
    <property type="match status" value="1"/>
</dbReference>
<gene>
    <name evidence="3" type="ORF">AWRIB429_1965</name>
</gene>
<dbReference type="InterPro" id="IPR014001">
    <property type="entry name" value="Helicase_ATP-bd"/>
</dbReference>
<sequence length="419" mass="47873">MIMADIAKRTTDKNNRVLFLVHRKELIEQAEKTFKEQRVDMRLVQFSMIQSAAKHLKNLYPAKLIFVDEGHHSMAKSYLKVLDHFNESFKLLFTATPWRSGKGGFTEIADDLIVGRPVSWFIKKGYMADFDYYAPNEIDTEKLKVSQGDFSNKSINEALKHTIYGDAVKYYKQLAAGKQAIVYTHSVESAYKVAEEFNKSGIKAKALDGSTESNNRERVINDYRNGKLTILVNRDLFTEGLDLPNVDCVIQLRPTKSLALFLQFSMRCLNPRENKKAIIIDHVNNVGRFGLPDEEREWNLSGKHSSELLNPIKTCPMCFGTFYKKDVKKNLCPYCGSELTSENAGNSGKAYEIKKDAKLAKVNRNRLADIKKEIKAEIASHVPSDWHDAKSQAQLEEYAKIHGYKHGWAYFKARSMHLL</sequence>
<evidence type="ECO:0000259" key="2">
    <source>
        <dbReference type="PROSITE" id="PS51194"/>
    </source>
</evidence>
<feature type="domain" description="Helicase C-terminal" evidence="2">
    <location>
        <begin position="166"/>
        <end position="320"/>
    </location>
</feature>
<dbReference type="Proteomes" id="UP000003075">
    <property type="component" value="Unassembled WGS sequence"/>
</dbReference>
<dbReference type="GeneID" id="75065294"/>
<dbReference type="PROSITE" id="PS51192">
    <property type="entry name" value="HELICASE_ATP_BIND_1"/>
    <property type="match status" value="1"/>
</dbReference>
<dbReference type="EMBL" id="ACSE01000033">
    <property type="protein sequence ID" value="EFD87532.1"/>
    <property type="molecule type" value="Genomic_DNA"/>
</dbReference>
<dbReference type="PANTHER" id="PTHR47396">
    <property type="entry name" value="TYPE I RESTRICTION ENZYME ECOKI R PROTEIN"/>
    <property type="match status" value="1"/>
</dbReference>
<dbReference type="GO" id="GO:0005524">
    <property type="term" value="F:ATP binding"/>
    <property type="evidence" value="ECO:0007669"/>
    <property type="project" value="InterPro"/>
</dbReference>
<dbReference type="InterPro" id="IPR027417">
    <property type="entry name" value="P-loop_NTPase"/>
</dbReference>
<dbReference type="PROSITE" id="PS51194">
    <property type="entry name" value="HELICASE_CTER"/>
    <property type="match status" value="1"/>
</dbReference>
<evidence type="ECO:0008006" key="5">
    <source>
        <dbReference type="Google" id="ProtNLM"/>
    </source>
</evidence>
<dbReference type="SMART" id="SM00490">
    <property type="entry name" value="HELICc"/>
    <property type="match status" value="1"/>
</dbReference>
<dbReference type="Gene3D" id="3.40.50.300">
    <property type="entry name" value="P-loop containing nucleotide triphosphate hydrolases"/>
    <property type="match status" value="2"/>
</dbReference>
<reference evidence="3 4" key="1">
    <citation type="journal article" date="2010" name="Appl. Microbiol. Biotechnol.">
        <title>Genotypic diversity in Oenococcus oeni by high-density microarray comparative genome hybridization and whole genome sequencing.</title>
        <authorList>
            <person name="Borneman A.R."/>
            <person name="Bartowsky E.J."/>
            <person name="McCarthy J."/>
            <person name="Chambers P.J."/>
        </authorList>
    </citation>
    <scope>NUCLEOTIDE SEQUENCE [LARGE SCALE GENOMIC DNA]</scope>
    <source>
        <strain evidence="3 4">AWRIB429</strain>
    </source>
</reference>
<organism evidence="3 4">
    <name type="scientific">Oenococcus oeni AWRIB429</name>
    <dbReference type="NCBI Taxonomy" id="655225"/>
    <lineage>
        <taxon>Bacteria</taxon>
        <taxon>Bacillati</taxon>
        <taxon>Bacillota</taxon>
        <taxon>Bacilli</taxon>
        <taxon>Lactobacillales</taxon>
        <taxon>Lactobacillaceae</taxon>
        <taxon>Oenococcus</taxon>
    </lineage>
</organism>
<evidence type="ECO:0000313" key="3">
    <source>
        <dbReference type="EMBL" id="EFD87532.1"/>
    </source>
</evidence>
<dbReference type="InterPro" id="IPR006935">
    <property type="entry name" value="Helicase/UvrB_N"/>
</dbReference>
<dbReference type="Pfam" id="PF00271">
    <property type="entry name" value="Helicase_C"/>
    <property type="match status" value="1"/>
</dbReference>
<comment type="caution">
    <text evidence="3">The sequence shown here is derived from an EMBL/GenBank/DDBJ whole genome shotgun (WGS) entry which is preliminary data.</text>
</comment>